<gene>
    <name evidence="1" type="ORF">SCLCIDRAFT_426187</name>
</gene>
<dbReference type="EMBL" id="KN822173">
    <property type="protein sequence ID" value="KIM53695.1"/>
    <property type="molecule type" value="Genomic_DNA"/>
</dbReference>
<keyword evidence="2" id="KW-1185">Reference proteome</keyword>
<protein>
    <submittedName>
        <fullName evidence="1">Uncharacterized protein</fullName>
    </submittedName>
</protein>
<dbReference type="Proteomes" id="UP000053989">
    <property type="component" value="Unassembled WGS sequence"/>
</dbReference>
<reference evidence="1 2" key="1">
    <citation type="submission" date="2014-04" db="EMBL/GenBank/DDBJ databases">
        <authorList>
            <consortium name="DOE Joint Genome Institute"/>
            <person name="Kuo A."/>
            <person name="Kohler A."/>
            <person name="Nagy L.G."/>
            <person name="Floudas D."/>
            <person name="Copeland A."/>
            <person name="Barry K.W."/>
            <person name="Cichocki N."/>
            <person name="Veneault-Fourrey C."/>
            <person name="LaButti K."/>
            <person name="Lindquist E.A."/>
            <person name="Lipzen A."/>
            <person name="Lundell T."/>
            <person name="Morin E."/>
            <person name="Murat C."/>
            <person name="Sun H."/>
            <person name="Tunlid A."/>
            <person name="Henrissat B."/>
            <person name="Grigoriev I.V."/>
            <person name="Hibbett D.S."/>
            <person name="Martin F."/>
            <person name="Nordberg H.P."/>
            <person name="Cantor M.N."/>
            <person name="Hua S.X."/>
        </authorList>
    </citation>
    <scope>NUCLEOTIDE SEQUENCE [LARGE SCALE GENOMIC DNA]</scope>
    <source>
        <strain evidence="1 2">Foug A</strain>
    </source>
</reference>
<accession>A0A0C3CYR8</accession>
<dbReference type="HOGENOM" id="CLU_2795427_0_0_1"/>
<evidence type="ECO:0000313" key="2">
    <source>
        <dbReference type="Proteomes" id="UP000053989"/>
    </source>
</evidence>
<organism evidence="1 2">
    <name type="scientific">Scleroderma citrinum Foug A</name>
    <dbReference type="NCBI Taxonomy" id="1036808"/>
    <lineage>
        <taxon>Eukaryota</taxon>
        <taxon>Fungi</taxon>
        <taxon>Dikarya</taxon>
        <taxon>Basidiomycota</taxon>
        <taxon>Agaricomycotina</taxon>
        <taxon>Agaricomycetes</taxon>
        <taxon>Agaricomycetidae</taxon>
        <taxon>Boletales</taxon>
        <taxon>Sclerodermatineae</taxon>
        <taxon>Sclerodermataceae</taxon>
        <taxon>Scleroderma</taxon>
    </lineage>
</organism>
<reference evidence="2" key="2">
    <citation type="submission" date="2015-01" db="EMBL/GenBank/DDBJ databases">
        <title>Evolutionary Origins and Diversification of the Mycorrhizal Mutualists.</title>
        <authorList>
            <consortium name="DOE Joint Genome Institute"/>
            <consortium name="Mycorrhizal Genomics Consortium"/>
            <person name="Kohler A."/>
            <person name="Kuo A."/>
            <person name="Nagy L.G."/>
            <person name="Floudas D."/>
            <person name="Copeland A."/>
            <person name="Barry K.W."/>
            <person name="Cichocki N."/>
            <person name="Veneault-Fourrey C."/>
            <person name="LaButti K."/>
            <person name="Lindquist E.A."/>
            <person name="Lipzen A."/>
            <person name="Lundell T."/>
            <person name="Morin E."/>
            <person name="Murat C."/>
            <person name="Riley R."/>
            <person name="Ohm R."/>
            <person name="Sun H."/>
            <person name="Tunlid A."/>
            <person name="Henrissat B."/>
            <person name="Grigoriev I.V."/>
            <person name="Hibbett D.S."/>
            <person name="Martin F."/>
        </authorList>
    </citation>
    <scope>NUCLEOTIDE SEQUENCE [LARGE SCALE GENOMIC DNA]</scope>
    <source>
        <strain evidence="2">Foug A</strain>
    </source>
</reference>
<sequence>MITFNLSLRPEAWISRSQLARQAVLCTTSSTSSESVSFVFTTAPGSHIIPCMAFYSLPNRFLLLFVTS</sequence>
<proteinExistence type="predicted"/>
<evidence type="ECO:0000313" key="1">
    <source>
        <dbReference type="EMBL" id="KIM53695.1"/>
    </source>
</evidence>
<dbReference type="InParanoid" id="A0A0C3CYR8"/>
<dbReference type="AlphaFoldDB" id="A0A0C3CYR8"/>
<name>A0A0C3CYR8_9AGAM</name>